<keyword evidence="3" id="KW-1185">Reference proteome</keyword>
<sequence>MGQAWDVIKYKGGKRVLLLAKSIDYDQGDAKFMVSQAARFPILIGVSLVVFIAILLLVLHKRATPPSYVSVALISLVVVVGGMVFAKLTQNAGWPWWIYYTVPAGITLLLPTLALRMSWPELWRYLILAFLSAPVIHAAFSFFLDWHDYMPFLHVLSLKSLIA</sequence>
<dbReference type="RefSeq" id="WP_115479047.1">
    <property type="nucleotide sequence ID" value="NZ_QRBF01000006.1"/>
</dbReference>
<proteinExistence type="predicted"/>
<reference evidence="2 3" key="1">
    <citation type="submission" date="2018-07" db="EMBL/GenBank/DDBJ databases">
        <title>Dyella monticola sp. nov. and Dyella psychrodurans sp. nov. isolated from monsoon evergreen broad-leaved forest soil of Dinghu Mountain, China.</title>
        <authorList>
            <person name="Gao Z."/>
            <person name="Qiu L."/>
        </authorList>
    </citation>
    <scope>NUCLEOTIDE SEQUENCE [LARGE SCALE GENOMIC DNA]</scope>
    <source>
        <strain evidence="2 3">4MSK11</strain>
    </source>
</reference>
<evidence type="ECO:0000256" key="1">
    <source>
        <dbReference type="SAM" id="Phobius"/>
    </source>
</evidence>
<accession>A0A370X0U5</accession>
<comment type="caution">
    <text evidence="2">The sequence shown here is derived from an EMBL/GenBank/DDBJ whole genome shotgun (WGS) entry which is preliminary data.</text>
</comment>
<organism evidence="2 3">
    <name type="scientific">Dyella psychrodurans</name>
    <dbReference type="NCBI Taxonomy" id="1927960"/>
    <lineage>
        <taxon>Bacteria</taxon>
        <taxon>Pseudomonadati</taxon>
        <taxon>Pseudomonadota</taxon>
        <taxon>Gammaproteobacteria</taxon>
        <taxon>Lysobacterales</taxon>
        <taxon>Rhodanobacteraceae</taxon>
        <taxon>Dyella</taxon>
    </lineage>
</organism>
<dbReference type="OrthoDB" id="894116at2"/>
<dbReference type="AlphaFoldDB" id="A0A370X0U5"/>
<feature type="transmembrane region" description="Helical" evidence="1">
    <location>
        <begin position="66"/>
        <end position="85"/>
    </location>
</feature>
<keyword evidence="1" id="KW-0472">Membrane</keyword>
<protein>
    <submittedName>
        <fullName evidence="2">Uncharacterized protein</fullName>
    </submittedName>
</protein>
<feature type="transmembrane region" description="Helical" evidence="1">
    <location>
        <begin position="122"/>
        <end position="144"/>
    </location>
</feature>
<dbReference type="Proteomes" id="UP000255334">
    <property type="component" value="Unassembled WGS sequence"/>
</dbReference>
<evidence type="ECO:0000313" key="2">
    <source>
        <dbReference type="EMBL" id="RDS81891.1"/>
    </source>
</evidence>
<keyword evidence="1" id="KW-1133">Transmembrane helix</keyword>
<evidence type="ECO:0000313" key="3">
    <source>
        <dbReference type="Proteomes" id="UP000255334"/>
    </source>
</evidence>
<name>A0A370X0U5_9GAMM</name>
<dbReference type="EMBL" id="QRBF01000006">
    <property type="protein sequence ID" value="RDS81891.1"/>
    <property type="molecule type" value="Genomic_DNA"/>
</dbReference>
<gene>
    <name evidence="2" type="ORF">DWU99_15850</name>
</gene>
<keyword evidence="1" id="KW-0812">Transmembrane</keyword>
<feature type="transmembrane region" description="Helical" evidence="1">
    <location>
        <begin position="97"/>
        <end position="115"/>
    </location>
</feature>
<feature type="transmembrane region" description="Helical" evidence="1">
    <location>
        <begin position="40"/>
        <end position="59"/>
    </location>
</feature>